<proteinExistence type="predicted"/>
<accession>A0A4R5Q7T5</accession>
<protein>
    <submittedName>
        <fullName evidence="2">Alkaline phosphatase family protein</fullName>
    </submittedName>
</protein>
<dbReference type="PANTHER" id="PTHR10151:SF120">
    <property type="entry name" value="BIS(5'-ADENOSYL)-TRIPHOSPHATASE"/>
    <property type="match status" value="1"/>
</dbReference>
<dbReference type="GO" id="GO:0016787">
    <property type="term" value="F:hydrolase activity"/>
    <property type="evidence" value="ECO:0007669"/>
    <property type="project" value="UniProtKB-ARBA"/>
</dbReference>
<dbReference type="CDD" id="cd16018">
    <property type="entry name" value="Enpp"/>
    <property type="match status" value="1"/>
</dbReference>
<feature type="chain" id="PRO_5020923680" evidence="1">
    <location>
        <begin position="20"/>
        <end position="463"/>
    </location>
</feature>
<dbReference type="InterPro" id="IPR002591">
    <property type="entry name" value="Phosphodiest/P_Trfase"/>
</dbReference>
<dbReference type="OrthoDB" id="9779418at2"/>
<evidence type="ECO:0000313" key="3">
    <source>
        <dbReference type="Proteomes" id="UP000295096"/>
    </source>
</evidence>
<dbReference type="AlphaFoldDB" id="A0A4R5Q7T5"/>
<gene>
    <name evidence="2" type="ORF">E2C06_29705</name>
</gene>
<evidence type="ECO:0000256" key="1">
    <source>
        <dbReference type="SAM" id="SignalP"/>
    </source>
</evidence>
<dbReference type="RefSeq" id="WP_133292201.1">
    <property type="nucleotide sequence ID" value="NZ_SMSJ01000086.1"/>
</dbReference>
<dbReference type="EMBL" id="SMSJ01000086">
    <property type="protein sequence ID" value="TDH58980.1"/>
    <property type="molecule type" value="Genomic_DNA"/>
</dbReference>
<organism evidence="2 3">
    <name type="scientific">Dankookia rubra</name>
    <dbReference type="NCBI Taxonomy" id="1442381"/>
    <lineage>
        <taxon>Bacteria</taxon>
        <taxon>Pseudomonadati</taxon>
        <taxon>Pseudomonadota</taxon>
        <taxon>Alphaproteobacteria</taxon>
        <taxon>Acetobacterales</taxon>
        <taxon>Roseomonadaceae</taxon>
        <taxon>Dankookia</taxon>
    </lineage>
</organism>
<reference evidence="2 3" key="1">
    <citation type="journal article" date="2016" name="J. Microbiol.">
        <title>Dankookia rubra gen. nov., sp. nov., an alphaproteobacterium isolated from sediment of a shallow stream.</title>
        <authorList>
            <person name="Kim W.H."/>
            <person name="Kim D.H."/>
            <person name="Kang K."/>
            <person name="Ahn T.Y."/>
        </authorList>
    </citation>
    <scope>NUCLEOTIDE SEQUENCE [LARGE SCALE GENOMIC DNA]</scope>
    <source>
        <strain evidence="2 3">JCM30602</strain>
    </source>
</reference>
<keyword evidence="3" id="KW-1185">Reference proteome</keyword>
<dbReference type="Pfam" id="PF01663">
    <property type="entry name" value="Phosphodiest"/>
    <property type="match status" value="1"/>
</dbReference>
<comment type="caution">
    <text evidence="2">The sequence shown here is derived from an EMBL/GenBank/DDBJ whole genome shotgun (WGS) entry which is preliminary data.</text>
</comment>
<evidence type="ECO:0000313" key="2">
    <source>
        <dbReference type="EMBL" id="TDH58980.1"/>
    </source>
</evidence>
<name>A0A4R5Q7T5_9PROT</name>
<feature type="signal peptide" evidence="1">
    <location>
        <begin position="1"/>
        <end position="19"/>
    </location>
</feature>
<dbReference type="Gene3D" id="3.40.720.10">
    <property type="entry name" value="Alkaline Phosphatase, subunit A"/>
    <property type="match status" value="1"/>
</dbReference>
<dbReference type="PANTHER" id="PTHR10151">
    <property type="entry name" value="ECTONUCLEOTIDE PYROPHOSPHATASE/PHOSPHODIESTERASE"/>
    <property type="match status" value="1"/>
</dbReference>
<sequence length="463" mass="51139">MQPVLVLLAVALTPRLIGAHTPNLAALAQQGGVRPLDTVLPAVTCTVQSSLLTGLPPRDHGIVANGWYFRDQAEVHLWRQSNRLVAGEKIWEQGRRRDPAFTCANMFWWYNLYSTADFGATPRPMYPADGRKIPDHYAEPPELHDELDAQLGPFPLFRFWGPAADISSSRWIARATAQVMRTRQPTLTLCYLPHLDYGLQMHGPDPADPRVAAELRALDTVCGELLQTAREEGRRVVVVSEYGIVPVRKAVHVNRALRAAGLLRFRLEMGRELLDAGASRAFALADHQLAHVYVRDEADLPLARRTLEQLDGVAAVLDRGGQAGIGLDHPRSGELVALAAPDRWFSYYWWDDDARAPDFARTVDIHRKPGYDPMELFLDPALPAPKLRIAMQLLKRRLGQRALLDVTPIRGTAMVRGSHGLRVADPADGPLVISDRPDLLPAEGTAVAATAFKDLVLAHVFGG</sequence>
<keyword evidence="1" id="KW-0732">Signal</keyword>
<dbReference type="InterPro" id="IPR017850">
    <property type="entry name" value="Alkaline_phosphatase_core_sf"/>
</dbReference>
<dbReference type="SUPFAM" id="SSF53649">
    <property type="entry name" value="Alkaline phosphatase-like"/>
    <property type="match status" value="1"/>
</dbReference>
<dbReference type="Proteomes" id="UP000295096">
    <property type="component" value="Unassembled WGS sequence"/>
</dbReference>